<dbReference type="Pfam" id="PF13556">
    <property type="entry name" value="HTH_30"/>
    <property type="match status" value="1"/>
</dbReference>
<organism evidence="5 6">
    <name type="scientific">Marinococcus luteus</name>
    <dbReference type="NCBI Taxonomy" id="1122204"/>
    <lineage>
        <taxon>Bacteria</taxon>
        <taxon>Bacillati</taxon>
        <taxon>Bacillota</taxon>
        <taxon>Bacilli</taxon>
        <taxon>Bacillales</taxon>
        <taxon>Bacillaceae</taxon>
        <taxon>Marinococcus</taxon>
    </lineage>
</organism>
<dbReference type="InterPro" id="IPR012914">
    <property type="entry name" value="PucR_dom"/>
</dbReference>
<protein>
    <submittedName>
        <fullName evidence="5">Transcriptional regulator, PucR family</fullName>
    </submittedName>
</protein>
<evidence type="ECO:0000259" key="2">
    <source>
        <dbReference type="Pfam" id="PF07905"/>
    </source>
</evidence>
<evidence type="ECO:0000313" key="5">
    <source>
        <dbReference type="EMBL" id="SDW80910.1"/>
    </source>
</evidence>
<dbReference type="PANTHER" id="PTHR33744">
    <property type="entry name" value="CARBOHYDRATE DIACID REGULATOR"/>
    <property type="match status" value="1"/>
</dbReference>
<gene>
    <name evidence="5" type="ORF">SAMN05421781_2473</name>
</gene>
<dbReference type="InterPro" id="IPR051448">
    <property type="entry name" value="CdaR-like_regulators"/>
</dbReference>
<evidence type="ECO:0000259" key="4">
    <source>
        <dbReference type="Pfam" id="PF17853"/>
    </source>
</evidence>
<dbReference type="InterPro" id="IPR025736">
    <property type="entry name" value="PucR_C-HTH_dom"/>
</dbReference>
<reference evidence="5 6" key="1">
    <citation type="submission" date="2016-10" db="EMBL/GenBank/DDBJ databases">
        <authorList>
            <person name="de Groot N.N."/>
        </authorList>
    </citation>
    <scope>NUCLEOTIDE SEQUENCE [LARGE SCALE GENOMIC DNA]</scope>
    <source>
        <strain evidence="5 6">DSM 23126</strain>
    </source>
</reference>
<sequence length="539" mass="61474">MNIGETLQRPVWKDATLLAGKDGDIREIRQVNMMDAPDIVDYLQEDDLLVTTGYHYKDRPGELSVLIERMDAVGCAGIGLKIGRFLQELPESVIEKADELQFPIIALPEDIGLGAMVNDMLNDMLSVRTRELREALNIHQRLTDHVMHGKGLTALLEEVCDYIGFPVLLLDAYDRPIYAGEGMEKAQAVLEAHRRAKRDLFLTGSTYSSFCVRETAQTYTLFPVRTHETRSGCLVIGGEIPIYDNGLVLIIDQAVNVIGFERMKQSAIAQYERRARDEFFQNFINGGYSSDEEARNRAEEMGLPNSRNYGCAVGMLDPEPRHPVTYTQQQREMDHMYEYIEGELDKWRSPAWFFKKERQCIILWEAEQLQAEADEDSVKALRQLQEGIQLFFDRSISFGIGNTARSFLDTPASYKEAENTLYNSQLTGERGFIRSYYTKDIAQLLRLLPAEELASFSHSVLQELTEGSQEDQGLVQTLSVYLESHCHVADTAKRLYIHRNTVLYRLEKCEERLGVSLKNPETTMRLRLALRVQNVLSSE</sequence>
<dbReference type="RefSeq" id="WP_176967759.1">
    <property type="nucleotide sequence ID" value="NZ_FNNC01000005.1"/>
</dbReference>
<dbReference type="InterPro" id="IPR041522">
    <property type="entry name" value="CdaR_GGDEF"/>
</dbReference>
<dbReference type="Proteomes" id="UP000199488">
    <property type="component" value="Unassembled WGS sequence"/>
</dbReference>
<dbReference type="Gene3D" id="1.10.10.2840">
    <property type="entry name" value="PucR C-terminal helix-turn-helix domain"/>
    <property type="match status" value="1"/>
</dbReference>
<dbReference type="AlphaFoldDB" id="A0A1H2WJU3"/>
<evidence type="ECO:0000313" key="6">
    <source>
        <dbReference type="Proteomes" id="UP000199488"/>
    </source>
</evidence>
<evidence type="ECO:0000256" key="1">
    <source>
        <dbReference type="ARBA" id="ARBA00006754"/>
    </source>
</evidence>
<dbReference type="Pfam" id="PF07905">
    <property type="entry name" value="PucR"/>
    <property type="match status" value="1"/>
</dbReference>
<evidence type="ECO:0000259" key="3">
    <source>
        <dbReference type="Pfam" id="PF13556"/>
    </source>
</evidence>
<feature type="domain" description="PucR C-terminal helix-turn-helix" evidence="3">
    <location>
        <begin position="474"/>
        <end position="532"/>
    </location>
</feature>
<dbReference type="PANTHER" id="PTHR33744:SF1">
    <property type="entry name" value="DNA-BINDING TRANSCRIPTIONAL ACTIVATOR ADER"/>
    <property type="match status" value="1"/>
</dbReference>
<accession>A0A1H2WJU3</accession>
<keyword evidence="6" id="KW-1185">Reference proteome</keyword>
<dbReference type="STRING" id="1122204.SAMN05421781_2473"/>
<dbReference type="Pfam" id="PF17853">
    <property type="entry name" value="GGDEF_2"/>
    <property type="match status" value="1"/>
</dbReference>
<feature type="domain" description="Purine catabolism PurC-like" evidence="2">
    <location>
        <begin position="6"/>
        <end position="121"/>
    </location>
</feature>
<comment type="similarity">
    <text evidence="1">Belongs to the CdaR family.</text>
</comment>
<dbReference type="EMBL" id="FNNC01000005">
    <property type="protein sequence ID" value="SDW80910.1"/>
    <property type="molecule type" value="Genomic_DNA"/>
</dbReference>
<feature type="domain" description="CdaR GGDEF-like" evidence="4">
    <location>
        <begin position="287"/>
        <end position="421"/>
    </location>
</feature>
<name>A0A1H2WJU3_9BACI</name>
<dbReference type="InterPro" id="IPR042070">
    <property type="entry name" value="PucR_C-HTH_sf"/>
</dbReference>
<proteinExistence type="inferred from homology"/>